<evidence type="ECO:0008006" key="3">
    <source>
        <dbReference type="Google" id="ProtNLM"/>
    </source>
</evidence>
<dbReference type="Gene3D" id="3.40.50.1440">
    <property type="entry name" value="Tubulin/FtsZ, GTPase domain"/>
    <property type="match status" value="1"/>
</dbReference>
<evidence type="ECO:0000313" key="2">
    <source>
        <dbReference type="Proteomes" id="UP000050326"/>
    </source>
</evidence>
<accession>A0A0P8W6F3</accession>
<keyword evidence="2" id="KW-1185">Reference proteome</keyword>
<dbReference type="SUPFAM" id="SSF52490">
    <property type="entry name" value="Tubulin nucleotide-binding domain-like"/>
    <property type="match status" value="1"/>
</dbReference>
<dbReference type="OrthoDB" id="3400278at2"/>
<dbReference type="AlphaFoldDB" id="A0A0P8W6F3"/>
<protein>
    <recommendedName>
        <fullName evidence="3">Tubulin like</fullName>
    </recommendedName>
</protein>
<dbReference type="Proteomes" id="UP000050326">
    <property type="component" value="Unassembled WGS sequence"/>
</dbReference>
<dbReference type="InterPro" id="IPR036525">
    <property type="entry name" value="Tubulin/FtsZ_GTPase_sf"/>
</dbReference>
<dbReference type="PATRIC" id="fig|36849.3.peg.2905"/>
<name>A0A0P8W6F3_9CLOT</name>
<dbReference type="InterPro" id="IPR025904">
    <property type="entry name" value="Tubulin-like"/>
</dbReference>
<gene>
    <name evidence="1" type="ORF">OXPF_27500</name>
</gene>
<dbReference type="STRING" id="36849.OXPF_27500"/>
<proteinExistence type="predicted"/>
<comment type="caution">
    <text evidence="1">The sequence shown here is derived from an EMBL/GenBank/DDBJ whole genome shotgun (WGS) entry which is preliminary data.</text>
</comment>
<dbReference type="RefSeq" id="WP_054875767.1">
    <property type="nucleotide sequence ID" value="NZ_LKET01000039.1"/>
</dbReference>
<evidence type="ECO:0000313" key="1">
    <source>
        <dbReference type="EMBL" id="KPU43309.1"/>
    </source>
</evidence>
<reference evidence="1 2" key="1">
    <citation type="submission" date="2015-09" db="EMBL/GenBank/DDBJ databases">
        <title>Genome sequence of Oxobacter pfennigii DSM 3222.</title>
        <authorList>
            <person name="Poehlein A."/>
            <person name="Bengelsdorf F.R."/>
            <person name="Schiel-Bengelsdorf B."/>
            <person name="Duerre P."/>
            <person name="Daniel R."/>
        </authorList>
    </citation>
    <scope>NUCLEOTIDE SEQUENCE [LARGE SCALE GENOMIC DNA]</scope>
    <source>
        <strain evidence="1 2">DSM 3222</strain>
    </source>
</reference>
<sequence>MRPAIKEHIQQLDVKLGGGIVSEKIRVNTINNPMLVIGIGGTGNDALLRLKYQINRRFRLPEDPITRRKKEKPDNIEFLAFETNQRDAGNKYKGIKLDSINELVLLSNAEIGGILQNRSVLDPCISEWLSPELIITDGMNGANGVRQAGRLLLFTKIMPVIKSIEKKIDVLLKGTSEKLMVFILSGLSGGTGSGCFLDIAYIVRGLMEKKYGTAGVDRVNILGYLFTPDINLDRIGNNSHTCDYVIKNGYAALKELDYWMNVDERGERFKQNYRDILTVDSPMPPFNLCHLISATNTEGKLLDNAYDYCLNVTAENITNFMADEEKHSGEEFAIHDYISNINTNIAQMARPYSANYKYNIIGASSADLPIEEITTYLAYRLFKKMEKMFKNAPNQQDVEEFVRSLKLDKEFVARRFQQNVPEPLVGYNHSERLSHYNIVKTRSVNIDFELQGFLEKAREEYIKAKRQLPGEYLAEFNDQVRRIFLNADQGPFYASRLIFSTSGFCLLKTIEAYIESLKEMLKRYPQDIESLRYNADEKMAEAMKAIINKEKKKNDYIEAKINEYYLRADEERIKQMMEFFQDVHSLLNSENSRIYNVFTEVLNTLNQIFEENGNILVTGKETEYKENRTYHWNIVSIPDVLKTIDEVMDEKDEDDLIRFFTKELLGKSANWVREQDIDIIGSISDFMSDSFGDLITKSMEEFLVIKYGNDEMIDKLIERNIAKRLDDDAVPVFYLSNSSGNLNLPSWGFVSIPQKAPEILKGINNYKTNALGKSNFTVKESEVKNRIFWLNTKNGVPLYAYSPLKIYEEAYEKTILEKEGIGRHLVQTRENNWTYLPSPIPQRSWGDTYYNNRVKGYNQELAQVFEKALKQGCIREKDGSDGSNNRYNYIVTKPFKLQPFLAKFEMQLPSGQMNFSEMKRCLLALKSLVEDGIERDYSKDLFDSYNKERAMENFARSPQAIKLVKAELNKYDEILLKIQELDSALKAVEKENTMLEQFIEAMYTGTIFKKGAMYVYDKEPEEEEWEPFVNLLKVKKYPEFEIYSKFCSLDEKHKGQVLRKSEKRSKELGALEDTTQLLNTINGMIAAYAESREELGYSRDELINGNEMYDFYKKVLTKLNDLKRNLQ</sequence>
<dbReference type="EMBL" id="LKET01000039">
    <property type="protein sequence ID" value="KPU43309.1"/>
    <property type="molecule type" value="Genomic_DNA"/>
</dbReference>
<dbReference type="Pfam" id="PF13809">
    <property type="entry name" value="Tubulin_2"/>
    <property type="match status" value="1"/>
</dbReference>
<organism evidence="1 2">
    <name type="scientific">Oxobacter pfennigii</name>
    <dbReference type="NCBI Taxonomy" id="36849"/>
    <lineage>
        <taxon>Bacteria</taxon>
        <taxon>Bacillati</taxon>
        <taxon>Bacillota</taxon>
        <taxon>Clostridia</taxon>
        <taxon>Eubacteriales</taxon>
        <taxon>Clostridiaceae</taxon>
        <taxon>Oxobacter</taxon>
    </lineage>
</organism>